<proteinExistence type="predicted"/>
<dbReference type="GO" id="GO:0016036">
    <property type="term" value="P:cellular response to phosphate starvation"/>
    <property type="evidence" value="ECO:0007669"/>
    <property type="project" value="TreeGrafter"/>
</dbReference>
<dbReference type="EMBL" id="BARV01005975">
    <property type="protein sequence ID" value="GAI06070.1"/>
    <property type="molecule type" value="Genomic_DNA"/>
</dbReference>
<dbReference type="GO" id="GO:0000155">
    <property type="term" value="F:phosphorelay sensor kinase activity"/>
    <property type="evidence" value="ECO:0007669"/>
    <property type="project" value="TreeGrafter"/>
</dbReference>
<evidence type="ECO:0000256" key="1">
    <source>
        <dbReference type="ARBA" id="ARBA00000085"/>
    </source>
</evidence>
<dbReference type="PANTHER" id="PTHR45453:SF1">
    <property type="entry name" value="PHOSPHATE REGULON SENSOR PROTEIN PHOR"/>
    <property type="match status" value="1"/>
</dbReference>
<name>X1LUJ5_9ZZZZ</name>
<dbReference type="GO" id="GO:0004721">
    <property type="term" value="F:phosphoprotein phosphatase activity"/>
    <property type="evidence" value="ECO:0007669"/>
    <property type="project" value="TreeGrafter"/>
</dbReference>
<dbReference type="SUPFAM" id="SSF55874">
    <property type="entry name" value="ATPase domain of HSP90 chaperone/DNA topoisomerase II/histidine kinase"/>
    <property type="match status" value="1"/>
</dbReference>
<evidence type="ECO:0000259" key="7">
    <source>
        <dbReference type="PROSITE" id="PS50109"/>
    </source>
</evidence>
<evidence type="ECO:0000313" key="8">
    <source>
        <dbReference type="EMBL" id="GAI06070.1"/>
    </source>
</evidence>
<evidence type="ECO:0000256" key="3">
    <source>
        <dbReference type="ARBA" id="ARBA00022553"/>
    </source>
</evidence>
<dbReference type="InterPro" id="IPR005467">
    <property type="entry name" value="His_kinase_dom"/>
</dbReference>
<comment type="catalytic activity">
    <reaction evidence="1">
        <text>ATP + protein L-histidine = ADP + protein N-phospho-L-histidine.</text>
        <dbReference type="EC" id="2.7.13.3"/>
    </reaction>
</comment>
<gene>
    <name evidence="8" type="ORF">S06H3_12186</name>
</gene>
<dbReference type="Gene3D" id="3.30.565.10">
    <property type="entry name" value="Histidine kinase-like ATPase, C-terminal domain"/>
    <property type="match status" value="1"/>
</dbReference>
<accession>X1LUJ5</accession>
<evidence type="ECO:0000256" key="4">
    <source>
        <dbReference type="ARBA" id="ARBA00022679"/>
    </source>
</evidence>
<dbReference type="InterPro" id="IPR003594">
    <property type="entry name" value="HATPase_dom"/>
</dbReference>
<keyword evidence="4" id="KW-0808">Transferase</keyword>
<reference evidence="8" key="1">
    <citation type="journal article" date="2014" name="Front. Microbiol.">
        <title>High frequency of phylogenetically diverse reductive dehalogenase-homologous genes in deep subseafloor sedimentary metagenomes.</title>
        <authorList>
            <person name="Kawai M."/>
            <person name="Futagami T."/>
            <person name="Toyoda A."/>
            <person name="Takaki Y."/>
            <person name="Nishi S."/>
            <person name="Hori S."/>
            <person name="Arai W."/>
            <person name="Tsubouchi T."/>
            <person name="Morono Y."/>
            <person name="Uchiyama I."/>
            <person name="Ito T."/>
            <person name="Fujiyama A."/>
            <person name="Inagaki F."/>
            <person name="Takami H."/>
        </authorList>
    </citation>
    <scope>NUCLEOTIDE SEQUENCE</scope>
    <source>
        <strain evidence="8">Expedition CK06-06</strain>
    </source>
</reference>
<protein>
    <recommendedName>
        <fullName evidence="2">histidine kinase</fullName>
        <ecNumber evidence="2">2.7.13.3</ecNumber>
    </recommendedName>
</protein>
<dbReference type="Pfam" id="PF02518">
    <property type="entry name" value="HATPase_c"/>
    <property type="match status" value="1"/>
</dbReference>
<dbReference type="CDD" id="cd00075">
    <property type="entry name" value="HATPase"/>
    <property type="match status" value="1"/>
</dbReference>
<feature type="domain" description="Histidine kinase" evidence="7">
    <location>
        <begin position="12"/>
        <end position="85"/>
    </location>
</feature>
<keyword evidence="3" id="KW-0597">Phosphoprotein</keyword>
<dbReference type="EC" id="2.7.13.3" evidence="2"/>
<dbReference type="GO" id="GO:0005886">
    <property type="term" value="C:plasma membrane"/>
    <property type="evidence" value="ECO:0007669"/>
    <property type="project" value="TreeGrafter"/>
</dbReference>
<dbReference type="InterPro" id="IPR050351">
    <property type="entry name" value="BphY/WalK/GraS-like"/>
</dbReference>
<evidence type="ECO:0000256" key="6">
    <source>
        <dbReference type="ARBA" id="ARBA00023012"/>
    </source>
</evidence>
<dbReference type="PRINTS" id="PR00344">
    <property type="entry name" value="BCTRLSENSOR"/>
</dbReference>
<dbReference type="AlphaFoldDB" id="X1LUJ5"/>
<dbReference type="SMART" id="SM00387">
    <property type="entry name" value="HATPase_c"/>
    <property type="match status" value="1"/>
</dbReference>
<evidence type="ECO:0000256" key="2">
    <source>
        <dbReference type="ARBA" id="ARBA00012438"/>
    </source>
</evidence>
<keyword evidence="5" id="KW-0418">Kinase</keyword>
<dbReference type="InterPro" id="IPR004358">
    <property type="entry name" value="Sig_transdc_His_kin-like_C"/>
</dbReference>
<evidence type="ECO:0000256" key="5">
    <source>
        <dbReference type="ARBA" id="ARBA00022777"/>
    </source>
</evidence>
<dbReference type="PROSITE" id="PS50109">
    <property type="entry name" value="HIS_KIN"/>
    <property type="match status" value="1"/>
</dbReference>
<dbReference type="PANTHER" id="PTHR45453">
    <property type="entry name" value="PHOSPHATE REGULON SENSOR PROTEIN PHOR"/>
    <property type="match status" value="1"/>
</dbReference>
<feature type="non-terminal residue" evidence="8">
    <location>
        <position position="1"/>
    </location>
</feature>
<organism evidence="8">
    <name type="scientific">marine sediment metagenome</name>
    <dbReference type="NCBI Taxonomy" id="412755"/>
    <lineage>
        <taxon>unclassified sequences</taxon>
        <taxon>metagenomes</taxon>
        <taxon>ecological metagenomes</taxon>
    </lineage>
</organism>
<comment type="caution">
    <text evidence="8">The sequence shown here is derived from an EMBL/GenBank/DDBJ whole genome shotgun (WGS) entry which is preliminary data.</text>
</comment>
<sequence>QPESVEGKINTIQLQIQDNGTGIDPKDLPYIFERFYRGDKSRKQKEGETGLGLAIAKSLIEAHGGTISVESTIGKGTTFIISLQL</sequence>
<keyword evidence="6" id="KW-0902">Two-component regulatory system</keyword>
<dbReference type="InterPro" id="IPR036890">
    <property type="entry name" value="HATPase_C_sf"/>
</dbReference>